<gene>
    <name evidence="2" type="ORF">PCANC_07222</name>
    <name evidence="1" type="ORF">PCASD_08531</name>
</gene>
<dbReference type="Proteomes" id="UP000235388">
    <property type="component" value="Unassembled WGS sequence"/>
</dbReference>
<proteinExistence type="predicted"/>
<name>A0A2N5UR73_9BASI</name>
<evidence type="ECO:0000313" key="2">
    <source>
        <dbReference type="EMBL" id="PLW53532.1"/>
    </source>
</evidence>
<dbReference type="Proteomes" id="UP000235392">
    <property type="component" value="Unassembled WGS sequence"/>
</dbReference>
<keyword evidence="3" id="KW-1185">Reference proteome</keyword>
<comment type="caution">
    <text evidence="1">The sequence shown here is derived from an EMBL/GenBank/DDBJ whole genome shotgun (WGS) entry which is preliminary data.</text>
</comment>
<dbReference type="EMBL" id="PGCJ01000060">
    <property type="protein sequence ID" value="PLW53532.1"/>
    <property type="molecule type" value="Genomic_DNA"/>
</dbReference>
<evidence type="ECO:0000313" key="3">
    <source>
        <dbReference type="Proteomes" id="UP000235388"/>
    </source>
</evidence>
<evidence type="ECO:0000313" key="1">
    <source>
        <dbReference type="EMBL" id="PLW40253.1"/>
    </source>
</evidence>
<sequence>MPSGIKTPIGAQKSYARGCELAGVEKSQPVDLITGNGPWNLVNYEFITAGNSQSTQVSPMRWIRDNFTGTDILKLGSEQLSCSYLYQPGAISMQQEAFANP</sequence>
<dbReference type="EMBL" id="PGCI01000104">
    <property type="protein sequence ID" value="PLW40253.1"/>
    <property type="molecule type" value="Genomic_DNA"/>
</dbReference>
<dbReference type="AlphaFoldDB" id="A0A2N5UR73"/>
<reference evidence="3 4" key="1">
    <citation type="submission" date="2017-11" db="EMBL/GenBank/DDBJ databases">
        <title>De novo assembly and phasing of dikaryotic genomes from two isolates of Puccinia coronata f. sp. avenae, the causal agent of oat crown rust.</title>
        <authorList>
            <person name="Miller M.E."/>
            <person name="Zhang Y."/>
            <person name="Omidvar V."/>
            <person name="Sperschneider J."/>
            <person name="Schwessinger B."/>
            <person name="Raley C."/>
            <person name="Palmer J.M."/>
            <person name="Garnica D."/>
            <person name="Upadhyaya N."/>
            <person name="Rathjen J."/>
            <person name="Taylor J.M."/>
            <person name="Park R.F."/>
            <person name="Dodds P.N."/>
            <person name="Hirsch C.D."/>
            <person name="Kianian S.F."/>
            <person name="Figueroa M."/>
        </authorList>
    </citation>
    <scope>NUCLEOTIDE SEQUENCE [LARGE SCALE GENOMIC DNA]</scope>
    <source>
        <strain evidence="2">12NC29</strain>
        <strain evidence="1">12SD80</strain>
    </source>
</reference>
<organism evidence="1 4">
    <name type="scientific">Puccinia coronata f. sp. avenae</name>
    <dbReference type="NCBI Taxonomy" id="200324"/>
    <lineage>
        <taxon>Eukaryota</taxon>
        <taxon>Fungi</taxon>
        <taxon>Dikarya</taxon>
        <taxon>Basidiomycota</taxon>
        <taxon>Pucciniomycotina</taxon>
        <taxon>Pucciniomycetes</taxon>
        <taxon>Pucciniales</taxon>
        <taxon>Pucciniaceae</taxon>
        <taxon>Puccinia</taxon>
    </lineage>
</organism>
<protein>
    <submittedName>
        <fullName evidence="1">Uncharacterized protein</fullName>
    </submittedName>
</protein>
<accession>A0A2N5UR73</accession>
<evidence type="ECO:0000313" key="4">
    <source>
        <dbReference type="Proteomes" id="UP000235392"/>
    </source>
</evidence>